<evidence type="ECO:0000259" key="2">
    <source>
        <dbReference type="Pfam" id="PF13386"/>
    </source>
</evidence>
<dbReference type="Pfam" id="PF13386">
    <property type="entry name" value="DsbD_2"/>
    <property type="match status" value="1"/>
</dbReference>
<feature type="transmembrane region" description="Helical" evidence="1">
    <location>
        <begin position="6"/>
        <end position="30"/>
    </location>
</feature>
<accession>A0ABY7V8Y4</accession>
<dbReference type="PANTHER" id="PTHR42208">
    <property type="entry name" value="HEAVY METAL TRANSPORTER-RELATED"/>
    <property type="match status" value="1"/>
</dbReference>
<keyword evidence="1" id="KW-1133">Transmembrane helix</keyword>
<reference evidence="3 4" key="1">
    <citation type="journal article" date="2022" name="Mar. Drugs">
        <title>Bioassay-Guided Fractionation Leads to the Detection of Cholic Acid Generated by the Rare Thalassomonas sp.</title>
        <authorList>
            <person name="Pheiffer F."/>
            <person name="Schneider Y.K."/>
            <person name="Hansen E.H."/>
            <person name="Andersen J.H."/>
            <person name="Isaksson J."/>
            <person name="Busche T."/>
            <person name="R C."/>
            <person name="Kalinowski J."/>
            <person name="Zyl L.V."/>
            <person name="Trindade M."/>
        </authorList>
    </citation>
    <scope>NUCLEOTIDE SEQUENCE [LARGE SCALE GENOMIC DNA]</scope>
    <source>
        <strain evidence="3 4">A5K-61T</strain>
    </source>
</reference>
<protein>
    <submittedName>
        <fullName evidence="3">Sulfite exporter TauE/SafE family protein</fullName>
    </submittedName>
</protein>
<feature type="domain" description="Urease accessory protein UreH-like transmembrane" evidence="2">
    <location>
        <begin position="8"/>
        <end position="240"/>
    </location>
</feature>
<evidence type="ECO:0000313" key="3">
    <source>
        <dbReference type="EMBL" id="WDE10033.1"/>
    </source>
</evidence>
<dbReference type="InterPro" id="IPR039447">
    <property type="entry name" value="UreH-like_TM_dom"/>
</dbReference>
<feature type="transmembrane region" description="Helical" evidence="1">
    <location>
        <begin position="81"/>
        <end position="99"/>
    </location>
</feature>
<dbReference type="RefSeq" id="WP_274050046.1">
    <property type="nucleotide sequence ID" value="NZ_CP059693.1"/>
</dbReference>
<feature type="transmembrane region" description="Helical" evidence="1">
    <location>
        <begin position="111"/>
        <end position="131"/>
    </location>
</feature>
<dbReference type="PANTHER" id="PTHR42208:SF1">
    <property type="entry name" value="HEAVY METAL TRANSPORTER"/>
    <property type="match status" value="1"/>
</dbReference>
<keyword evidence="1" id="KW-0812">Transmembrane</keyword>
<evidence type="ECO:0000256" key="1">
    <source>
        <dbReference type="SAM" id="Phobius"/>
    </source>
</evidence>
<evidence type="ECO:0000313" key="4">
    <source>
        <dbReference type="Proteomes" id="UP001215231"/>
    </source>
</evidence>
<feature type="transmembrane region" description="Helical" evidence="1">
    <location>
        <begin position="229"/>
        <end position="249"/>
    </location>
</feature>
<feature type="transmembrane region" description="Helical" evidence="1">
    <location>
        <begin position="191"/>
        <end position="217"/>
    </location>
</feature>
<sequence>MTLDLISAFFIGILGAGHCIMMCGGITTMLTSALPATRARQKPGQAQVIAVQPAQTKNQSGTLPPEPGKTLLVICYNLGRIASYSLIGAIIGFTGSFAARNAGMPLAGLRLVAGVFLILLGLYMGQWLMWLNRIEALGKGLWRRISPLSKKVIPVDSPAKALALGGLWGWLPCGLVYSTLTWSMASGSALNGAAVMFFFGLGTLPALVTMSFGMLTIKQLLTNNIFRKIMAFLIIIYGIYSVFVASGLVF</sequence>
<dbReference type="Proteomes" id="UP001215231">
    <property type="component" value="Chromosome"/>
</dbReference>
<gene>
    <name evidence="3" type="ORF">H3N35_17220</name>
</gene>
<keyword evidence="1" id="KW-0472">Membrane</keyword>
<organism evidence="3 4">
    <name type="scientific">Thalassomonas haliotis</name>
    <dbReference type="NCBI Taxonomy" id="485448"/>
    <lineage>
        <taxon>Bacteria</taxon>
        <taxon>Pseudomonadati</taxon>
        <taxon>Pseudomonadota</taxon>
        <taxon>Gammaproteobacteria</taxon>
        <taxon>Alteromonadales</taxon>
        <taxon>Colwelliaceae</taxon>
        <taxon>Thalassomonas</taxon>
    </lineage>
</organism>
<keyword evidence="4" id="KW-1185">Reference proteome</keyword>
<dbReference type="EMBL" id="CP059693">
    <property type="protein sequence ID" value="WDE10033.1"/>
    <property type="molecule type" value="Genomic_DNA"/>
</dbReference>
<name>A0ABY7V8Y4_9GAMM</name>
<proteinExistence type="predicted"/>